<name>A0A1M6FZM2_9FLAO</name>
<dbReference type="SUPFAM" id="SSF160719">
    <property type="entry name" value="gpW/gp25-like"/>
    <property type="match status" value="1"/>
</dbReference>
<feature type="domain" description="IraD/Gp25-like" evidence="1">
    <location>
        <begin position="26"/>
        <end position="127"/>
    </location>
</feature>
<dbReference type="EMBL" id="FQYY01000007">
    <property type="protein sequence ID" value="SHJ03107.1"/>
    <property type="molecule type" value="Genomic_DNA"/>
</dbReference>
<evidence type="ECO:0000259" key="1">
    <source>
        <dbReference type="Pfam" id="PF04965"/>
    </source>
</evidence>
<dbReference type="InterPro" id="IPR007048">
    <property type="entry name" value="IraD/Gp25-like"/>
</dbReference>
<evidence type="ECO:0000313" key="3">
    <source>
        <dbReference type="Proteomes" id="UP000184225"/>
    </source>
</evidence>
<dbReference type="Pfam" id="PF04965">
    <property type="entry name" value="GPW_gp25"/>
    <property type="match status" value="1"/>
</dbReference>
<protein>
    <submittedName>
        <fullName evidence="2">Gene 25-like lysozyme</fullName>
    </submittedName>
</protein>
<keyword evidence="3" id="KW-1185">Reference proteome</keyword>
<proteinExistence type="predicted"/>
<reference evidence="2 3" key="1">
    <citation type="submission" date="2016-11" db="EMBL/GenBank/DDBJ databases">
        <authorList>
            <person name="Jaros S."/>
            <person name="Januszkiewicz K."/>
            <person name="Wedrychowicz H."/>
        </authorList>
    </citation>
    <scope>NUCLEOTIDE SEQUENCE [LARGE SCALE GENOMIC DNA]</scope>
    <source>
        <strain evidence="2 3">DSM 21425</strain>
    </source>
</reference>
<sequence length="143" mass="16495">MPNNYYSLPFKPSVFINNNTHNKCSIKESISGFLHLLATTYFGECTFDESFGNALWEVDFDNLTSNDKLRGVITESMQDSIKHYEKRLTKITVDIKLRQESISEGKNLQIVRKRIDIFISGTITQTNELFSFVESFYIAPMAF</sequence>
<dbReference type="AlphaFoldDB" id="A0A1M6FZM2"/>
<dbReference type="STRING" id="579105.SAMN04488096_10742"/>
<accession>A0A1M6FZM2</accession>
<gene>
    <name evidence="2" type="ORF">SAMN04488096_10742</name>
</gene>
<organism evidence="2 3">
    <name type="scientific">Mesonia phycicola</name>
    <dbReference type="NCBI Taxonomy" id="579105"/>
    <lineage>
        <taxon>Bacteria</taxon>
        <taxon>Pseudomonadati</taxon>
        <taxon>Bacteroidota</taxon>
        <taxon>Flavobacteriia</taxon>
        <taxon>Flavobacteriales</taxon>
        <taxon>Flavobacteriaceae</taxon>
        <taxon>Mesonia</taxon>
    </lineage>
</organism>
<dbReference type="RefSeq" id="WP_073151888.1">
    <property type="nucleotide sequence ID" value="NZ_FQYY01000007.1"/>
</dbReference>
<dbReference type="Gene3D" id="3.10.450.40">
    <property type="match status" value="1"/>
</dbReference>
<dbReference type="OrthoDB" id="1161413at2"/>
<dbReference type="Proteomes" id="UP000184225">
    <property type="component" value="Unassembled WGS sequence"/>
</dbReference>
<evidence type="ECO:0000313" key="2">
    <source>
        <dbReference type="EMBL" id="SHJ03107.1"/>
    </source>
</evidence>